<feature type="compositionally biased region" description="Basic and acidic residues" evidence="1">
    <location>
        <begin position="378"/>
        <end position="389"/>
    </location>
</feature>
<proteinExistence type="predicted"/>
<gene>
    <name evidence="3" type="ordered locus">Ngar_c04460</name>
</gene>
<dbReference type="RefSeq" id="WP_015017939.1">
    <property type="nucleotide sequence ID" value="NC_018719.1"/>
</dbReference>
<dbReference type="AlphaFoldDB" id="K0IF14"/>
<evidence type="ECO:0000256" key="1">
    <source>
        <dbReference type="SAM" id="MobiDB-lite"/>
    </source>
</evidence>
<dbReference type="GeneID" id="13796621"/>
<keyword evidence="2" id="KW-1133">Transmembrane helix</keyword>
<feature type="region of interest" description="Disordered" evidence="1">
    <location>
        <begin position="352"/>
        <end position="401"/>
    </location>
</feature>
<dbReference type="BioCyc" id="CNIT1237085:G1324-445-MONOMER"/>
<dbReference type="InParanoid" id="K0IF14"/>
<evidence type="ECO:0000256" key="2">
    <source>
        <dbReference type="SAM" id="Phobius"/>
    </source>
</evidence>
<evidence type="ECO:0000313" key="3">
    <source>
        <dbReference type="EMBL" id="AFU57393.1"/>
    </source>
</evidence>
<dbReference type="KEGG" id="nga:Ngar_c04460"/>
<feature type="transmembrane region" description="Helical" evidence="2">
    <location>
        <begin position="324"/>
        <end position="344"/>
    </location>
</feature>
<accession>K0IF14</accession>
<dbReference type="HOGENOM" id="CLU_532802_0_0_2"/>
<keyword evidence="2" id="KW-0812">Transmembrane</keyword>
<dbReference type="EMBL" id="CP002408">
    <property type="protein sequence ID" value="AFU57393.1"/>
    <property type="molecule type" value="Genomic_DNA"/>
</dbReference>
<dbReference type="CDD" id="cd00090">
    <property type="entry name" value="HTH_ARSR"/>
    <property type="match status" value="1"/>
</dbReference>
<dbReference type="OrthoDB" id="28494at2157"/>
<dbReference type="Gene3D" id="1.10.10.10">
    <property type="entry name" value="Winged helix-like DNA-binding domain superfamily/Winged helix DNA-binding domain"/>
    <property type="match status" value="1"/>
</dbReference>
<organism evidence="3 4">
    <name type="scientific">Nitrososphaera gargensis (strain Ga9.2)</name>
    <dbReference type="NCBI Taxonomy" id="1237085"/>
    <lineage>
        <taxon>Archaea</taxon>
        <taxon>Nitrososphaerota</taxon>
        <taxon>Nitrososphaeria</taxon>
        <taxon>Nitrososphaerales</taxon>
        <taxon>Nitrososphaeraceae</taxon>
        <taxon>Nitrososphaera</taxon>
    </lineage>
</organism>
<name>K0IF14_NITGG</name>
<dbReference type="InterPro" id="IPR036388">
    <property type="entry name" value="WH-like_DNA-bd_sf"/>
</dbReference>
<dbReference type="InterPro" id="IPR011991">
    <property type="entry name" value="ArsR-like_HTH"/>
</dbReference>
<reference evidence="3 4" key="1">
    <citation type="journal article" date="2012" name="Environ. Microbiol.">
        <title>The genome of the ammonia-oxidizing Candidatus Nitrososphaera gargensis: insights into metabolic versatility and environmental adaptations.</title>
        <authorList>
            <person name="Spang A."/>
            <person name="Poehlein A."/>
            <person name="Offre P."/>
            <person name="Zumbragel S."/>
            <person name="Haider S."/>
            <person name="Rychlik N."/>
            <person name="Nowka B."/>
            <person name="Schmeisser C."/>
            <person name="Lebedeva E.V."/>
            <person name="Rattei T."/>
            <person name="Bohm C."/>
            <person name="Schmid M."/>
            <person name="Galushko A."/>
            <person name="Hatzenpichler R."/>
            <person name="Weinmaier T."/>
            <person name="Daniel R."/>
            <person name="Schleper C."/>
            <person name="Spieck E."/>
            <person name="Streit W."/>
            <person name="Wagner M."/>
        </authorList>
    </citation>
    <scope>NUCLEOTIDE SEQUENCE [LARGE SCALE GENOMIC DNA]</scope>
    <source>
        <strain evidence="4">Ga9.2</strain>
    </source>
</reference>
<dbReference type="STRING" id="1237085.Ngar_c04460"/>
<dbReference type="SUPFAM" id="SSF46785">
    <property type="entry name" value="Winged helix' DNA-binding domain"/>
    <property type="match status" value="1"/>
</dbReference>
<dbReference type="Proteomes" id="UP000008037">
    <property type="component" value="Chromosome"/>
</dbReference>
<keyword evidence="2" id="KW-0472">Membrane</keyword>
<keyword evidence="4" id="KW-1185">Reference proteome</keyword>
<evidence type="ECO:0000313" key="4">
    <source>
        <dbReference type="Proteomes" id="UP000008037"/>
    </source>
</evidence>
<evidence type="ECO:0008006" key="5">
    <source>
        <dbReference type="Google" id="ProtNLM"/>
    </source>
</evidence>
<dbReference type="InterPro" id="IPR036390">
    <property type="entry name" value="WH_DNA-bd_sf"/>
</dbReference>
<protein>
    <recommendedName>
        <fullName evidence="5">Winged helix-turn-helix transcriptional regulator</fullName>
    </recommendedName>
</protein>
<sequence>MISTYPWKDGARFFIPGILLLVAAIADIPASVQQEQGYSSESLFMAVFPNGDALVEYDVSINNPLAQEIRIKLFGGAHINDLIVADYEDQLVDYDIGSSPNEIVLDTPGVENIRISYSTPDLANRIQGIWTFALNATTAFSVRLPPDSVLVDYEPIPAAIKIVPTNQPLLTFDEPGEIRVSYAIGVLGTEDQANIAIQLANVAIRETEEGHPGIILTGAKDLLQRAIVARDDGKFAEAESLAGRANDAAVTTGRAYEDAQSAIAAADTQIDQAASEGRDIVSARQLLEQANDEFAGGNYTAAASSAQNAIKAIGARPPDPQVPVAAIVAGAVAAAGGVGALVFLKMRKPTLLTPQQQKRDPPKVSNNNSRTTAIIRPPEVKEAEEEKGGKKPAGGVVGEPLEEEVSSAPVVEPGAIPDSQNDRSVLGRIVGRILEEKPHLRPEDQQVLKFLAEKEGAAFESEIRSKFQLPKTTIWRLVKRLEREELVEIRKAGGQNLIKLKFEDRMPSSSS</sequence>